<evidence type="ECO:0000313" key="3">
    <source>
        <dbReference type="Proteomes" id="UP000576082"/>
    </source>
</evidence>
<evidence type="ECO:0000313" key="2">
    <source>
        <dbReference type="EMBL" id="NME68461.1"/>
    </source>
</evidence>
<sequence>MLFSSNIYAQESWDFKTDKQLHYGAGLVIGATVYTSAYSMGESPKKSFYIAMGATAFAGIAKEFMDEISYGGWSDADLGYTLLGGLTSAGSGYLVTKFIENRKRNRRIKLRRKLMI</sequence>
<dbReference type="EMBL" id="JABANE010000024">
    <property type="protein sequence ID" value="NME68461.1"/>
    <property type="molecule type" value="Genomic_DNA"/>
</dbReference>
<proteinExistence type="predicted"/>
<evidence type="ECO:0008006" key="4">
    <source>
        <dbReference type="Google" id="ProtNLM"/>
    </source>
</evidence>
<protein>
    <recommendedName>
        <fullName evidence="4">Lipoprotein</fullName>
    </recommendedName>
</protein>
<name>A0A7X9RTI2_9BACT</name>
<gene>
    <name evidence="2" type="ORF">HHU12_10870</name>
</gene>
<comment type="caution">
    <text evidence="2">The sequence shown here is derived from an EMBL/GenBank/DDBJ whole genome shotgun (WGS) entry which is preliminary data.</text>
</comment>
<dbReference type="Proteomes" id="UP000576082">
    <property type="component" value="Unassembled WGS sequence"/>
</dbReference>
<reference evidence="2 3" key="1">
    <citation type="submission" date="2020-04" db="EMBL/GenBank/DDBJ databases">
        <title>Flammeovirga sp. SR4, a novel species isolated from seawater.</title>
        <authorList>
            <person name="Wang X."/>
        </authorList>
    </citation>
    <scope>NUCLEOTIDE SEQUENCE [LARGE SCALE GENOMIC DNA]</scope>
    <source>
        <strain evidence="2 3">ATCC 23126</strain>
    </source>
</reference>
<keyword evidence="1" id="KW-1133">Transmembrane helix</keyword>
<feature type="transmembrane region" description="Helical" evidence="1">
    <location>
        <begin position="77"/>
        <end position="99"/>
    </location>
</feature>
<organism evidence="2 3">
    <name type="scientific">Flammeovirga aprica JL-4</name>
    <dbReference type="NCBI Taxonomy" id="694437"/>
    <lineage>
        <taxon>Bacteria</taxon>
        <taxon>Pseudomonadati</taxon>
        <taxon>Bacteroidota</taxon>
        <taxon>Cytophagia</taxon>
        <taxon>Cytophagales</taxon>
        <taxon>Flammeovirgaceae</taxon>
        <taxon>Flammeovirga</taxon>
    </lineage>
</organism>
<keyword evidence="1" id="KW-0472">Membrane</keyword>
<evidence type="ECO:0000256" key="1">
    <source>
        <dbReference type="SAM" id="Phobius"/>
    </source>
</evidence>
<feature type="transmembrane region" description="Helical" evidence="1">
    <location>
        <begin position="20"/>
        <end position="40"/>
    </location>
</feature>
<accession>A0A7X9RTI2</accession>
<keyword evidence="3" id="KW-1185">Reference proteome</keyword>
<keyword evidence="1" id="KW-0812">Transmembrane</keyword>
<dbReference type="AlphaFoldDB" id="A0A7X9RTI2"/>